<keyword evidence="3" id="KW-1185">Reference proteome</keyword>
<evidence type="ECO:0000313" key="3">
    <source>
        <dbReference type="Proteomes" id="UP000265703"/>
    </source>
</evidence>
<dbReference type="Proteomes" id="UP000265703">
    <property type="component" value="Unassembled WGS sequence"/>
</dbReference>
<reference evidence="2 3" key="1">
    <citation type="submission" date="2018-06" db="EMBL/GenBank/DDBJ databases">
        <title>Comparative genomics reveals the genomic features of Rhizophagus irregularis, R. cerebriforme, R. diaphanum and Gigaspora rosea, and their symbiotic lifestyle signature.</title>
        <authorList>
            <person name="Morin E."/>
            <person name="San Clemente H."/>
            <person name="Chen E.C.H."/>
            <person name="De La Providencia I."/>
            <person name="Hainaut M."/>
            <person name="Kuo A."/>
            <person name="Kohler A."/>
            <person name="Murat C."/>
            <person name="Tang N."/>
            <person name="Roy S."/>
            <person name="Loubradou J."/>
            <person name="Henrissat B."/>
            <person name="Grigoriev I.V."/>
            <person name="Corradi N."/>
            <person name="Roux C."/>
            <person name="Martin F.M."/>
        </authorList>
    </citation>
    <scope>NUCLEOTIDE SEQUENCE [LARGE SCALE GENOMIC DNA]</scope>
    <source>
        <strain evidence="2 3">DAOM 227022</strain>
    </source>
</reference>
<comment type="caution">
    <text evidence="2">The sequence shown here is derived from an EMBL/GenBank/DDBJ whole genome shotgun (WGS) entry which is preliminary data.</text>
</comment>
<feature type="compositionally biased region" description="Low complexity" evidence="1">
    <location>
        <begin position="37"/>
        <end position="46"/>
    </location>
</feature>
<protein>
    <submittedName>
        <fullName evidence="2">Uncharacterized protein</fullName>
    </submittedName>
</protein>
<dbReference type="EMBL" id="QKYT01000027">
    <property type="protein sequence ID" value="RIA97608.1"/>
    <property type="molecule type" value="Genomic_DNA"/>
</dbReference>
<feature type="compositionally biased region" description="Basic and acidic residues" evidence="1">
    <location>
        <begin position="57"/>
        <end position="90"/>
    </location>
</feature>
<feature type="compositionally biased region" description="Low complexity" evidence="1">
    <location>
        <begin position="19"/>
        <end position="30"/>
    </location>
</feature>
<feature type="compositionally biased region" description="Basic and acidic residues" evidence="1">
    <location>
        <begin position="180"/>
        <end position="190"/>
    </location>
</feature>
<feature type="region of interest" description="Disordered" evidence="1">
    <location>
        <begin position="176"/>
        <end position="225"/>
    </location>
</feature>
<evidence type="ECO:0000313" key="2">
    <source>
        <dbReference type="EMBL" id="RIA97608.1"/>
    </source>
</evidence>
<sequence length="541" mass="61528">MNKENKKKFYDILNNNLVTPTPQQKQQKTTIQEDMEQQQQHNNNNNKNKKSTYEQQQEQRRRLLEEFKRKKEAEKQNKLNNKMKDKQTVQKKIEEENFLSKRIITKPIKVETKNANAYSSPSSSLNKTPLVNHLSLKKPMSLSSTLSFPSQQSLEQMESFEEVNDNKDLLNSVSINQSTEKSKSKLDNNIKRHLKSSASGKPQGSTIVYNTVNDNSPSRSSSLSKVEHQRVVSFAENSLYSGYSTPGTSPSKASSFHRRFSHKRSPIQPNPVISSFGKAQRMKKDSIENDIKETQIPSLFTPTIYSTPQIPQIPSSNLIFTSMSHMPAKEELSGNNIQRSDFISEYDDSNDNNTSSFEFASSPTIHLPKLKRLTLKRSPVSNFTIASLGKPLRVKIAEDEDNDYLDFPTPKASDYTNNTPVTRENNNYGSKARNFFSVLASTPLKEIIKENGRLLDFSQTEESITDNSFVEQKVDKCVNEFMFTGSNSENLEISGIQTTNDSPKEMSPSIKDVSIQTSPYLLARFLNQMRNQDDLKVTEKP</sequence>
<feature type="region of interest" description="Disordered" evidence="1">
    <location>
        <begin position="1"/>
        <end position="90"/>
    </location>
</feature>
<feature type="compositionally biased region" description="Basic and acidic residues" evidence="1">
    <location>
        <begin position="1"/>
        <end position="10"/>
    </location>
</feature>
<evidence type="ECO:0000256" key="1">
    <source>
        <dbReference type="SAM" id="MobiDB-lite"/>
    </source>
</evidence>
<name>A0A397THY5_9GLOM</name>
<accession>A0A397THY5</accession>
<dbReference type="AlphaFoldDB" id="A0A397THY5"/>
<feature type="compositionally biased region" description="Polar residues" evidence="1">
    <location>
        <begin position="196"/>
        <end position="215"/>
    </location>
</feature>
<proteinExistence type="predicted"/>
<gene>
    <name evidence="2" type="ORF">C1645_249697</name>
</gene>
<organism evidence="2 3">
    <name type="scientific">Glomus cerebriforme</name>
    <dbReference type="NCBI Taxonomy" id="658196"/>
    <lineage>
        <taxon>Eukaryota</taxon>
        <taxon>Fungi</taxon>
        <taxon>Fungi incertae sedis</taxon>
        <taxon>Mucoromycota</taxon>
        <taxon>Glomeromycotina</taxon>
        <taxon>Glomeromycetes</taxon>
        <taxon>Glomerales</taxon>
        <taxon>Glomeraceae</taxon>
        <taxon>Glomus</taxon>
    </lineage>
</organism>